<dbReference type="PANTHER" id="PTHR42928:SF5">
    <property type="entry name" value="BLR1237 PROTEIN"/>
    <property type="match status" value="1"/>
</dbReference>
<dbReference type="InterPro" id="IPR005064">
    <property type="entry name" value="BUG"/>
</dbReference>
<sequence length="325" mass="34775">MSKRSILRGIAAAALLAVFGSAHAQTAWPEKPVRIINPFAPGGGVDAFARPLAAKLAQQTGMNFVVENQGGAGGTLGATTASRAAPDGYTFFAGAIHHAIGETLYTNLQYGIEKDFVPVTVLAFVPNVIVIHPKHNFRTLKDLIDYAKANPNKLNFGSAGNGTSHHLVGELFKLQTGTDMTHVPYKGAGPMMTDLLGGQVDLAFDGMSTSAAPIKAGRLRPLAVTTATRSFIVPEVPTMMESGFKDFEVTTWYAVWAVKGTPQPIIDKMYAEIVKAINTPELKNVWEQQGATTGGMPPAEFGKFVHSEIEKWAKVVKASKLKIDL</sequence>
<dbReference type="SUPFAM" id="SSF53850">
    <property type="entry name" value="Periplasmic binding protein-like II"/>
    <property type="match status" value="1"/>
</dbReference>
<dbReference type="KEGG" id="uru:DSM104443_02160"/>
<reference evidence="3 4" key="1">
    <citation type="submission" date="2020-04" db="EMBL/GenBank/DDBJ databases">
        <title>Usitatibacter rugosus gen. nov., sp. nov. and Usitatibacter palustris sp. nov., novel members of Usitatibacteraceae fam. nov. within the order Nitrosomonadales isolated from soil.</title>
        <authorList>
            <person name="Huber K.J."/>
            <person name="Neumann-Schaal M."/>
            <person name="Geppert A."/>
            <person name="Luckner M."/>
            <person name="Wanner G."/>
            <person name="Overmann J."/>
        </authorList>
    </citation>
    <scope>NUCLEOTIDE SEQUENCE [LARGE SCALE GENOMIC DNA]</scope>
    <source>
        <strain evidence="3 4">0125_3</strain>
    </source>
</reference>
<evidence type="ECO:0000256" key="2">
    <source>
        <dbReference type="SAM" id="SignalP"/>
    </source>
</evidence>
<evidence type="ECO:0000256" key="1">
    <source>
        <dbReference type="ARBA" id="ARBA00006987"/>
    </source>
</evidence>
<dbReference type="Pfam" id="PF03401">
    <property type="entry name" value="TctC"/>
    <property type="match status" value="1"/>
</dbReference>
<feature type="chain" id="PRO_5026713956" description="Tripartite-type tricarboxylate transporter receptor subunit TctC" evidence="2">
    <location>
        <begin position="25"/>
        <end position="325"/>
    </location>
</feature>
<keyword evidence="4" id="KW-1185">Reference proteome</keyword>
<dbReference type="Proteomes" id="UP000501534">
    <property type="component" value="Chromosome"/>
</dbReference>
<evidence type="ECO:0008006" key="5">
    <source>
        <dbReference type="Google" id="ProtNLM"/>
    </source>
</evidence>
<dbReference type="Gene3D" id="3.40.190.150">
    <property type="entry name" value="Bordetella uptake gene, domain 1"/>
    <property type="match status" value="1"/>
</dbReference>
<feature type="signal peptide" evidence="2">
    <location>
        <begin position="1"/>
        <end position="24"/>
    </location>
</feature>
<dbReference type="AlphaFoldDB" id="A0A6M4GUV0"/>
<organism evidence="3 4">
    <name type="scientific">Usitatibacter rugosus</name>
    <dbReference type="NCBI Taxonomy" id="2732067"/>
    <lineage>
        <taxon>Bacteria</taxon>
        <taxon>Pseudomonadati</taxon>
        <taxon>Pseudomonadota</taxon>
        <taxon>Betaproteobacteria</taxon>
        <taxon>Nitrosomonadales</taxon>
        <taxon>Usitatibacteraceae</taxon>
        <taxon>Usitatibacter</taxon>
    </lineage>
</organism>
<dbReference type="CDD" id="cd13578">
    <property type="entry name" value="PBP2_Bug27"/>
    <property type="match status" value="1"/>
</dbReference>
<dbReference type="EMBL" id="CP053069">
    <property type="protein sequence ID" value="QJR11089.1"/>
    <property type="molecule type" value="Genomic_DNA"/>
</dbReference>
<proteinExistence type="inferred from homology"/>
<comment type="similarity">
    <text evidence="1">Belongs to the UPF0065 (bug) family.</text>
</comment>
<dbReference type="RefSeq" id="WP_171092127.1">
    <property type="nucleotide sequence ID" value="NZ_CP053069.1"/>
</dbReference>
<dbReference type="Gene3D" id="3.40.190.10">
    <property type="entry name" value="Periplasmic binding protein-like II"/>
    <property type="match status" value="1"/>
</dbReference>
<gene>
    <name evidence="3" type="ORF">DSM104443_02160</name>
</gene>
<dbReference type="PANTHER" id="PTHR42928">
    <property type="entry name" value="TRICARBOXYLATE-BINDING PROTEIN"/>
    <property type="match status" value="1"/>
</dbReference>
<dbReference type="InterPro" id="IPR042100">
    <property type="entry name" value="Bug_dom1"/>
</dbReference>
<keyword evidence="2" id="KW-0732">Signal</keyword>
<dbReference type="PIRSF" id="PIRSF017082">
    <property type="entry name" value="YflP"/>
    <property type="match status" value="1"/>
</dbReference>
<protein>
    <recommendedName>
        <fullName evidence="5">Tripartite-type tricarboxylate transporter receptor subunit TctC</fullName>
    </recommendedName>
</protein>
<evidence type="ECO:0000313" key="3">
    <source>
        <dbReference type="EMBL" id="QJR11089.1"/>
    </source>
</evidence>
<accession>A0A6M4GUV0</accession>
<evidence type="ECO:0000313" key="4">
    <source>
        <dbReference type="Proteomes" id="UP000501534"/>
    </source>
</evidence>
<name>A0A6M4GUV0_9PROT</name>